<accession>A0ABU0W3I2</accession>
<dbReference type="RefSeq" id="WP_306727058.1">
    <property type="nucleotide sequence ID" value="NZ_JAVDDT010000001.1"/>
</dbReference>
<dbReference type="InterPro" id="IPR014949">
    <property type="entry name" value="DUF1820"/>
</dbReference>
<sequence>MSESIYRIIFNNQDKVYEVYARFVDPAPMFGFVQIAGFLFGERTSVVVDPSEEKLRDEFEGVEATQIPMHSVIRIDQVERRGAARITERDGSNVTPFPVYGPGGQMGPGSGK</sequence>
<evidence type="ECO:0000313" key="2">
    <source>
        <dbReference type="EMBL" id="MDQ2068576.1"/>
    </source>
</evidence>
<reference evidence="2 3" key="1">
    <citation type="submission" date="2023-08" db="EMBL/GenBank/DDBJ databases">
        <title>Whole-genome sequencing of halo(alkali)philic microorganisms from hypersaline lakes.</title>
        <authorList>
            <person name="Sorokin D.Y."/>
            <person name="Abbas B."/>
            <person name="Merkel A.Y."/>
        </authorList>
    </citation>
    <scope>NUCLEOTIDE SEQUENCE [LARGE SCALE GENOMIC DNA]</scope>
    <source>
        <strain evidence="2 3">AB-CW4</strain>
    </source>
</reference>
<protein>
    <submittedName>
        <fullName evidence="2">DUF1820 family protein</fullName>
    </submittedName>
</protein>
<organism evidence="2 3">
    <name type="scientific">Natronospira bacteriovora</name>
    <dbReference type="NCBI Taxonomy" id="3069753"/>
    <lineage>
        <taxon>Bacteria</taxon>
        <taxon>Pseudomonadati</taxon>
        <taxon>Pseudomonadota</taxon>
        <taxon>Gammaproteobacteria</taxon>
        <taxon>Natronospirales</taxon>
        <taxon>Natronospiraceae</taxon>
        <taxon>Natronospira</taxon>
    </lineage>
</organism>
<comment type="caution">
    <text evidence="2">The sequence shown here is derived from an EMBL/GenBank/DDBJ whole genome shotgun (WGS) entry which is preliminary data.</text>
</comment>
<feature type="compositionally biased region" description="Gly residues" evidence="1">
    <location>
        <begin position="101"/>
        <end position="112"/>
    </location>
</feature>
<evidence type="ECO:0000313" key="3">
    <source>
        <dbReference type="Proteomes" id="UP001239019"/>
    </source>
</evidence>
<evidence type="ECO:0000256" key="1">
    <source>
        <dbReference type="SAM" id="MobiDB-lite"/>
    </source>
</evidence>
<dbReference type="EMBL" id="JAVDDT010000001">
    <property type="protein sequence ID" value="MDQ2068576.1"/>
    <property type="molecule type" value="Genomic_DNA"/>
</dbReference>
<dbReference type="Proteomes" id="UP001239019">
    <property type="component" value="Unassembled WGS sequence"/>
</dbReference>
<name>A0ABU0W3I2_9GAMM</name>
<dbReference type="Pfam" id="PF08850">
    <property type="entry name" value="DUF1820"/>
    <property type="match status" value="1"/>
</dbReference>
<feature type="region of interest" description="Disordered" evidence="1">
    <location>
        <begin position="85"/>
        <end position="112"/>
    </location>
</feature>
<gene>
    <name evidence="2" type="ORF">RBH19_01655</name>
</gene>
<keyword evidence="3" id="KW-1185">Reference proteome</keyword>
<proteinExistence type="predicted"/>